<accession>A0A0K2V9Z1</accession>
<name>A0A0K2V9Z1_LEPSM</name>
<dbReference type="PANTHER" id="PTHR12498:SF0">
    <property type="entry name" value="PROTEIN N-TERMINAL ASPARAGINE AMIDOHYDROLASE"/>
    <property type="match status" value="1"/>
</dbReference>
<organism evidence="1">
    <name type="scientific">Lepeophtheirus salmonis</name>
    <name type="common">Salmon louse</name>
    <name type="synonym">Caligus salmonis</name>
    <dbReference type="NCBI Taxonomy" id="72036"/>
    <lineage>
        <taxon>Eukaryota</taxon>
        <taxon>Metazoa</taxon>
        <taxon>Ecdysozoa</taxon>
        <taxon>Arthropoda</taxon>
        <taxon>Crustacea</taxon>
        <taxon>Multicrustacea</taxon>
        <taxon>Hexanauplia</taxon>
        <taxon>Copepoda</taxon>
        <taxon>Siphonostomatoida</taxon>
        <taxon>Caligidae</taxon>
        <taxon>Lepeophtheirus</taxon>
    </lineage>
</organism>
<evidence type="ECO:0000313" key="1">
    <source>
        <dbReference type="EMBL" id="CDW46982.1"/>
    </source>
</evidence>
<protein>
    <submittedName>
        <fullName evidence="1">Nterminal asparagine amidohydrolase [Ictalurus punctatus]</fullName>
    </submittedName>
</protein>
<dbReference type="EMBL" id="HACA01029621">
    <property type="protein sequence ID" value="CDW46982.1"/>
    <property type="molecule type" value="Transcribed_RNA"/>
</dbReference>
<dbReference type="AlphaFoldDB" id="A0A0K2V9Z1"/>
<gene>
    <name evidence="1" type="primary">ntan1</name>
</gene>
<keyword evidence="1" id="KW-0378">Hydrolase</keyword>
<dbReference type="GO" id="GO:0006511">
    <property type="term" value="P:ubiquitin-dependent protein catabolic process"/>
    <property type="evidence" value="ECO:0007669"/>
    <property type="project" value="TreeGrafter"/>
</dbReference>
<dbReference type="PANTHER" id="PTHR12498">
    <property type="entry name" value="N-TERMINAL ASPARAGINE AMIDOHYDROLASE"/>
    <property type="match status" value="1"/>
</dbReference>
<proteinExistence type="predicted"/>
<dbReference type="InterPro" id="IPR026750">
    <property type="entry name" value="NTAN1"/>
</dbReference>
<feature type="non-terminal residue" evidence="1">
    <location>
        <position position="1"/>
    </location>
</feature>
<reference evidence="1" key="1">
    <citation type="submission" date="2014-05" db="EMBL/GenBank/DDBJ databases">
        <authorList>
            <person name="Chronopoulou M."/>
        </authorList>
    </citation>
    <scope>NUCLEOTIDE SEQUENCE</scope>
    <source>
        <tissue evidence="1">Whole organism</tissue>
    </source>
</reference>
<dbReference type="OrthoDB" id="539995at2759"/>
<dbReference type="GO" id="GO:0005634">
    <property type="term" value="C:nucleus"/>
    <property type="evidence" value="ECO:0007669"/>
    <property type="project" value="TreeGrafter"/>
</dbReference>
<dbReference type="Pfam" id="PF14736">
    <property type="entry name" value="N_Asn_amidohyd"/>
    <property type="match status" value="2"/>
</dbReference>
<dbReference type="GO" id="GO:0008418">
    <property type="term" value="F:protein-N-terminal asparagine amidohydrolase activity"/>
    <property type="evidence" value="ECO:0007669"/>
    <property type="project" value="InterPro"/>
</dbReference>
<sequence length="294" mass="33822">VESIKTFSHQKGNNMVLLLDGIPLSNHHETISLNEIYSHSPRLRESARRLTSRPPITVQPQGVIYVRQKGFSISFPGELLSDNTRAASIGTEDVLTCHVIVINYDRITALGHFDEYVTPKILDSFLGKFEDKVKRYFNEYQDYWDEGDWEWEEVDGDTDWNEEPEDDTNFNFQMNPISLRILGGYSDEAGKAERLRKRIFTYFQSHSYRFNLDEMILGDMNTKNGMYRKEPIIGGICCDLKTGKLFNAAFSSRAFLNELSDKMVNTLLLGPSLIKKPNALKRIILQKEDQGYSI</sequence>